<dbReference type="GO" id="GO:0016855">
    <property type="term" value="F:racemase and epimerase activity, acting on amino acids and derivatives"/>
    <property type="evidence" value="ECO:0007669"/>
    <property type="project" value="InterPro"/>
</dbReference>
<dbReference type="EMBL" id="CP020441">
    <property type="protein sequence ID" value="ARC35315.1"/>
    <property type="molecule type" value="Genomic_DNA"/>
</dbReference>
<dbReference type="SFLD" id="SFLDS00001">
    <property type="entry name" value="Enolase"/>
    <property type="match status" value="1"/>
</dbReference>
<comment type="similarity">
    <text evidence="2">Belongs to the mandelate racemase/muconate lactonizing enzyme family.</text>
</comment>
<dbReference type="PANTHER" id="PTHR48080">
    <property type="entry name" value="D-GALACTONATE DEHYDRATASE-RELATED"/>
    <property type="match status" value="1"/>
</dbReference>
<dbReference type="GO" id="GO:0046872">
    <property type="term" value="F:metal ion binding"/>
    <property type="evidence" value="ECO:0007669"/>
    <property type="project" value="UniProtKB-KW"/>
</dbReference>
<dbReference type="InterPro" id="IPR034593">
    <property type="entry name" value="DgoD-like"/>
</dbReference>
<evidence type="ECO:0000259" key="5">
    <source>
        <dbReference type="SMART" id="SM00922"/>
    </source>
</evidence>
<dbReference type="SFLD" id="SFLDG00180">
    <property type="entry name" value="muconate_cycloisomerase"/>
    <property type="match status" value="1"/>
</dbReference>
<evidence type="ECO:0000256" key="2">
    <source>
        <dbReference type="ARBA" id="ARBA00008031"/>
    </source>
</evidence>
<sequence length="367" mass="39524">MKLVAIHVYDADLPVVGTYRMSSGPMTRLTSVIVELVTDTGLVGYGEVCPLGPVYQPQHVLGAKAAIAEMAPKLIGQDPTLVVRFNRAMDAALDSHRYAKAAIDIAAWDLAGKRYDRRLCDLLGGAAADSVSSYYAVAVASPDEQARVAAERQREGYRRLQIKIGGREVEEDIETLRRVGEVLQPGTRLAADGNRGMTGRDTILLSQRCRDIPLILEQPCATLDEIANIRPHLCHPLYLDEVTEDVSTVARAIGERLADGFGMKITRIGGISAMLTVRDLCEARNLPHTVDDNWGGDIIAAACVHVGATVAPKLFEGAWIAKPYIAHHYDAECGPRVKGGQIRIPSGPGLGVTPDLSRFGAPVPSFG</sequence>
<evidence type="ECO:0000313" key="7">
    <source>
        <dbReference type="Proteomes" id="UP000191257"/>
    </source>
</evidence>
<dbReference type="InterPro" id="IPR034622">
    <property type="entry name" value="4R-hPro_betaine_2-epimerase"/>
</dbReference>
<dbReference type="RefSeq" id="WP_080620295.1">
    <property type="nucleotide sequence ID" value="NZ_CAWMZI010000002.1"/>
</dbReference>
<dbReference type="InterPro" id="IPR036849">
    <property type="entry name" value="Enolase-like_C_sf"/>
</dbReference>
<evidence type="ECO:0000256" key="3">
    <source>
        <dbReference type="ARBA" id="ARBA00022723"/>
    </source>
</evidence>
<dbReference type="Pfam" id="PF13378">
    <property type="entry name" value="MR_MLE_C"/>
    <property type="match status" value="1"/>
</dbReference>
<dbReference type="Pfam" id="PF02746">
    <property type="entry name" value="MR_MLE_N"/>
    <property type="match status" value="1"/>
</dbReference>
<dbReference type="InterPro" id="IPR013341">
    <property type="entry name" value="Mandelate_racemase_N_dom"/>
</dbReference>
<dbReference type="eggNOG" id="COG4948">
    <property type="taxonomic scope" value="Bacteria"/>
</dbReference>
<evidence type="ECO:0000313" key="6">
    <source>
        <dbReference type="EMBL" id="ARC35315.1"/>
    </source>
</evidence>
<dbReference type="Gene3D" id="3.20.20.120">
    <property type="entry name" value="Enolase-like C-terminal domain"/>
    <property type="match status" value="1"/>
</dbReference>
<keyword evidence="7" id="KW-1185">Reference proteome</keyword>
<dbReference type="InterPro" id="IPR029017">
    <property type="entry name" value="Enolase-like_N"/>
</dbReference>
<feature type="domain" description="Mandelate racemase/muconate lactonizing enzyme C-terminal" evidence="5">
    <location>
        <begin position="142"/>
        <end position="236"/>
    </location>
</feature>
<evidence type="ECO:0000256" key="4">
    <source>
        <dbReference type="ARBA" id="ARBA00022842"/>
    </source>
</evidence>
<dbReference type="InterPro" id="IPR029065">
    <property type="entry name" value="Enolase_C-like"/>
</dbReference>
<dbReference type="FunFam" id="3.30.390.10:FF:000009">
    <property type="entry name" value="Hydrophobic dipeptide epimerase"/>
    <property type="match status" value="1"/>
</dbReference>
<dbReference type="Gene3D" id="3.30.390.10">
    <property type="entry name" value="Enolase-like, N-terminal domain"/>
    <property type="match status" value="1"/>
</dbReference>
<dbReference type="SFLD" id="SFLDF00556">
    <property type="entry name" value="4R-hydroxyproline_betaine_2-ep"/>
    <property type="match status" value="1"/>
</dbReference>
<dbReference type="Proteomes" id="UP000191257">
    <property type="component" value="Plasmid unnamed1"/>
</dbReference>
<keyword evidence="4" id="KW-0460">Magnesium</keyword>
<keyword evidence="3" id="KW-0479">Metal-binding</keyword>
<dbReference type="SUPFAM" id="SSF54826">
    <property type="entry name" value="Enolase N-terminal domain-like"/>
    <property type="match status" value="1"/>
</dbReference>
<name>A0A1V0GNA6_9RHOB</name>
<dbReference type="PANTHER" id="PTHR48080:SF3">
    <property type="entry name" value="ENOLASE SUPERFAMILY MEMBER DDB_G0284701"/>
    <property type="match status" value="1"/>
</dbReference>
<accession>A0A1V0GNA6</accession>
<dbReference type="GO" id="GO:0006579">
    <property type="term" value="P:amino-acid betaine catabolic process"/>
    <property type="evidence" value="ECO:0007669"/>
    <property type="project" value="InterPro"/>
</dbReference>
<comment type="cofactor">
    <cofactor evidence="1">
        <name>Mg(2+)</name>
        <dbReference type="ChEBI" id="CHEBI:18420"/>
    </cofactor>
</comment>
<protein>
    <submittedName>
        <fullName evidence="6">Mandelate racemase</fullName>
    </submittedName>
</protein>
<geneLocation type="plasmid" evidence="6 7">
    <name>unnamed1</name>
</geneLocation>
<dbReference type="KEGG" id="pye:A6J80_02080"/>
<dbReference type="InterPro" id="IPR013342">
    <property type="entry name" value="Mandelate_racemase_C"/>
</dbReference>
<proteinExistence type="inferred from homology"/>
<organism evidence="6 7">
    <name type="scientific">Paracoccus yeei</name>
    <dbReference type="NCBI Taxonomy" id="147645"/>
    <lineage>
        <taxon>Bacteria</taxon>
        <taxon>Pseudomonadati</taxon>
        <taxon>Pseudomonadota</taxon>
        <taxon>Alphaproteobacteria</taxon>
        <taxon>Rhodobacterales</taxon>
        <taxon>Paracoccaceae</taxon>
        <taxon>Paracoccus</taxon>
    </lineage>
</organism>
<reference evidence="6" key="1">
    <citation type="submission" date="2017-12" db="EMBL/GenBank/DDBJ databases">
        <title>FDA dAtabase for Regulatory Grade micrObial Sequences (FDA-ARGOS): Supporting development and validation of Infectious Disease Dx tests.</title>
        <authorList>
            <person name="Campos J."/>
            <person name="Goldberg B."/>
            <person name="Tallon L."/>
            <person name="Sadzewicz L."/>
            <person name="Sengamalay N."/>
            <person name="Ott S."/>
            <person name="Godinez A."/>
            <person name="Nagaraj S."/>
            <person name="Vyas G."/>
            <person name="Aluvathingal J."/>
            <person name="Nadendla S."/>
            <person name="Geyer C."/>
            <person name="Nandy P."/>
            <person name="Hobson J."/>
            <person name="Sichtig H."/>
        </authorList>
    </citation>
    <scope>NUCLEOTIDE SEQUENCE</scope>
    <source>
        <strain evidence="6">FDAARGOS_252</strain>
        <plasmid evidence="6">unnamed1</plasmid>
    </source>
</reference>
<dbReference type="SUPFAM" id="SSF51604">
    <property type="entry name" value="Enolase C-terminal domain-like"/>
    <property type="match status" value="1"/>
</dbReference>
<keyword evidence="6" id="KW-0614">Plasmid</keyword>
<gene>
    <name evidence="6" type="ORF">A6J80_02080</name>
</gene>
<evidence type="ECO:0000256" key="1">
    <source>
        <dbReference type="ARBA" id="ARBA00001946"/>
    </source>
</evidence>
<dbReference type="AlphaFoldDB" id="A0A1V0GNA6"/>
<dbReference type="SMART" id="SM00922">
    <property type="entry name" value="MR_MLE"/>
    <property type="match status" value="1"/>
</dbReference>